<keyword evidence="1" id="KW-1133">Transmembrane helix</keyword>
<feature type="transmembrane region" description="Helical" evidence="1">
    <location>
        <begin position="143"/>
        <end position="164"/>
    </location>
</feature>
<dbReference type="Pfam" id="PF04235">
    <property type="entry name" value="DUF418"/>
    <property type="match status" value="1"/>
</dbReference>
<dbReference type="RefSeq" id="WP_043065719.1">
    <property type="nucleotide sequence ID" value="NZ_BJOA01000097.1"/>
</dbReference>
<reference evidence="4 6" key="2">
    <citation type="submission" date="2016-10" db="EMBL/GenBank/DDBJ databases">
        <authorList>
            <person name="de Groot N.N."/>
        </authorList>
    </citation>
    <scope>NUCLEOTIDE SEQUENCE [LARGE SCALE GENOMIC DNA]</scope>
    <source>
        <strain evidence="4 6">DSM 2895</strain>
    </source>
</reference>
<dbReference type="Proteomes" id="UP000037269">
    <property type="component" value="Unassembled WGS sequence"/>
</dbReference>
<dbReference type="PANTHER" id="PTHR30590:SF3">
    <property type="entry name" value="HYPOTHETICAL MEMBRANE SPANNING PROTEIN"/>
    <property type="match status" value="1"/>
</dbReference>
<feature type="transmembrane region" description="Helical" evidence="1">
    <location>
        <begin position="245"/>
        <end position="267"/>
    </location>
</feature>
<keyword evidence="1" id="KW-0812">Transmembrane</keyword>
<name>A0A0D1V9V4_ANEMI</name>
<feature type="transmembrane region" description="Helical" evidence="1">
    <location>
        <begin position="68"/>
        <end position="85"/>
    </location>
</feature>
<dbReference type="InterPro" id="IPR052529">
    <property type="entry name" value="Bact_Transport_Assoc"/>
</dbReference>
<reference evidence="3 5" key="1">
    <citation type="submission" date="2015-07" db="EMBL/GenBank/DDBJ databases">
        <title>Fjat-14205 dsm 2895.</title>
        <authorList>
            <person name="Liu B."/>
            <person name="Wang J."/>
            <person name="Zhu Y."/>
            <person name="Liu G."/>
            <person name="Chen Q."/>
            <person name="Chen Z."/>
            <person name="Lan J."/>
            <person name="Che J."/>
            <person name="Ge C."/>
            <person name="Shi H."/>
            <person name="Pan Z."/>
            <person name="Liu X."/>
        </authorList>
    </citation>
    <scope>NUCLEOTIDE SEQUENCE [LARGE SCALE GENOMIC DNA]</scope>
    <source>
        <strain evidence="3 5">DSM 2895</strain>
    </source>
</reference>
<gene>
    <name evidence="3" type="ORF">AF333_30350</name>
    <name evidence="4" type="ORF">SAMN04487909_13153</name>
</gene>
<dbReference type="PANTHER" id="PTHR30590">
    <property type="entry name" value="INNER MEMBRANE PROTEIN"/>
    <property type="match status" value="1"/>
</dbReference>
<keyword evidence="1" id="KW-0472">Membrane</keyword>
<evidence type="ECO:0000256" key="1">
    <source>
        <dbReference type="SAM" id="Phobius"/>
    </source>
</evidence>
<dbReference type="Proteomes" id="UP000182836">
    <property type="component" value="Unassembled WGS sequence"/>
</dbReference>
<dbReference type="AlphaFoldDB" id="A0A0D1V9V4"/>
<dbReference type="STRING" id="47500.AF333_30350"/>
<evidence type="ECO:0000313" key="4">
    <source>
        <dbReference type="EMBL" id="SDJ88974.1"/>
    </source>
</evidence>
<feature type="transmembrane region" description="Helical" evidence="1">
    <location>
        <begin position="12"/>
        <end position="33"/>
    </location>
</feature>
<feature type="transmembrane region" description="Helical" evidence="1">
    <location>
        <begin position="287"/>
        <end position="306"/>
    </location>
</feature>
<dbReference type="GeneID" id="42309426"/>
<accession>A0A0D1V9V4</accession>
<feature type="transmembrane region" description="Helical" evidence="1">
    <location>
        <begin position="350"/>
        <end position="374"/>
    </location>
</feature>
<feature type="transmembrane region" description="Helical" evidence="1">
    <location>
        <begin position="121"/>
        <end position="136"/>
    </location>
</feature>
<dbReference type="EMBL" id="LGUG01000013">
    <property type="protein sequence ID" value="KON84242.1"/>
    <property type="molecule type" value="Genomic_DNA"/>
</dbReference>
<sequence>MLTPITGQERIASLDIIRGFALFGIFLVNFPSFHPAGYPVQMFSLDPGYTGLDRSIRLFYDMFVQTKFYTIFSFLFGLGFYIFMCRAEKKGFPVYRLFTRRLLVLLVFGLLHLIFLWYGDILHTYALAGFILLFFYRKSNRVILGWAFGLLIIVLSLMALPLFFSDQLYGSLQQEQHALGQQEMKRTLDMYEHASYIEWVTYRFSAEVSDILSNTPLTVASILPLFLFGLYAGRRGILREPDKHTRFIWLTWIGTLTMSIPLVSMVFAVEYDIVSFGAAKLDAKRLFIQLSGLTLCFFYMSSLLLLMGNRLARTLLVPLGYAGRMALTNYLGQTIVALILMRGFGLFETFTLGIGLIICITVYVLQILFSFYWLRFFRFGPLEWIWRSITYGALQSIKIVHK</sequence>
<feature type="transmembrane region" description="Helical" evidence="1">
    <location>
        <begin position="97"/>
        <end position="115"/>
    </location>
</feature>
<dbReference type="OrthoDB" id="9807744at2"/>
<organism evidence="3 5">
    <name type="scientific">Aneurinibacillus migulanus</name>
    <name type="common">Bacillus migulanus</name>
    <dbReference type="NCBI Taxonomy" id="47500"/>
    <lineage>
        <taxon>Bacteria</taxon>
        <taxon>Bacillati</taxon>
        <taxon>Bacillota</taxon>
        <taxon>Bacilli</taxon>
        <taxon>Bacillales</taxon>
        <taxon>Paenibacillaceae</taxon>
        <taxon>Aneurinibacillus group</taxon>
        <taxon>Aneurinibacillus</taxon>
    </lineage>
</organism>
<protein>
    <recommendedName>
        <fullName evidence="2">DUF418 domain-containing protein</fullName>
    </recommendedName>
</protein>
<evidence type="ECO:0000313" key="6">
    <source>
        <dbReference type="Proteomes" id="UP000182836"/>
    </source>
</evidence>
<evidence type="ECO:0000313" key="3">
    <source>
        <dbReference type="EMBL" id="KON84242.1"/>
    </source>
</evidence>
<evidence type="ECO:0000313" key="5">
    <source>
        <dbReference type="Proteomes" id="UP000037269"/>
    </source>
</evidence>
<dbReference type="EMBL" id="FNED01000031">
    <property type="protein sequence ID" value="SDJ88974.1"/>
    <property type="molecule type" value="Genomic_DNA"/>
</dbReference>
<dbReference type="InterPro" id="IPR007349">
    <property type="entry name" value="DUF418"/>
</dbReference>
<keyword evidence="5" id="KW-1185">Reference proteome</keyword>
<feature type="domain" description="DUF418" evidence="2">
    <location>
        <begin position="232"/>
        <end position="392"/>
    </location>
</feature>
<feature type="transmembrane region" description="Helical" evidence="1">
    <location>
        <begin position="211"/>
        <end position="233"/>
    </location>
</feature>
<proteinExistence type="predicted"/>
<dbReference type="PATRIC" id="fig|47500.8.peg.6470"/>
<evidence type="ECO:0000259" key="2">
    <source>
        <dbReference type="Pfam" id="PF04235"/>
    </source>
</evidence>